<evidence type="ECO:0000313" key="3">
    <source>
        <dbReference type="Proteomes" id="UP000034022"/>
    </source>
</evidence>
<protein>
    <submittedName>
        <fullName evidence="2">TRAP transporter solute receptor like protein</fullName>
    </submittedName>
</protein>
<comment type="caution">
    <text evidence="2">The sequence shown here is derived from an EMBL/GenBank/DDBJ whole genome shotgun (WGS) entry which is preliminary data.</text>
</comment>
<sequence length="330" mass="36188">MKRIIIYVFCLFVLFVGTSFAEKTTLNIGSGAEGGVYYRIIEEIGKFCNSATLGIEHYMVESGSPAKKQPEGGSVKNLRNLLNNNINAGIIQADIAHLEKMNNQDMNRIQALVPLHKEYVHIIVPTIVRKIVQEATKGKFGFGAKEAVYGVVENPLENIGQLSGLKVVAWGGSIKTAEIIKLMSNIGYEIIPVEDLEEAKLKINNNEASAIIAVVGTPAPFVEALPKREFKLLNLNKATQDSLNSIYGVGKVSYDNLGTLSGQSAEVFSVDSILFTRVYSTPQMVSALSELQNSIKKKIFEIRDASGTHPAWQTIDPSRPVKWDNVFTGK</sequence>
<organism evidence="2 3">
    <name type="scientific">Candidatus Falkowbacteria bacterium GW2011_GWE1_38_31</name>
    <dbReference type="NCBI Taxonomy" id="1618638"/>
    <lineage>
        <taxon>Bacteria</taxon>
        <taxon>Candidatus Falkowiibacteriota</taxon>
    </lineage>
</organism>
<dbReference type="Gene3D" id="3.40.190.10">
    <property type="entry name" value="Periplasmic binding protein-like II"/>
    <property type="match status" value="2"/>
</dbReference>
<reference evidence="2 3" key="1">
    <citation type="journal article" date="2015" name="Nature">
        <title>rRNA introns, odd ribosomes, and small enigmatic genomes across a large radiation of phyla.</title>
        <authorList>
            <person name="Brown C.T."/>
            <person name="Hug L.A."/>
            <person name="Thomas B.C."/>
            <person name="Sharon I."/>
            <person name="Castelle C.J."/>
            <person name="Singh A."/>
            <person name="Wilkins M.J."/>
            <person name="Williams K.H."/>
            <person name="Banfield J.F."/>
        </authorList>
    </citation>
    <scope>NUCLEOTIDE SEQUENCE [LARGE SCALE GENOMIC DNA]</scope>
</reference>
<accession>A0A0G0JUE3</accession>
<dbReference type="PANTHER" id="PTHR42941:SF1">
    <property type="entry name" value="SLL1037 PROTEIN"/>
    <property type="match status" value="1"/>
</dbReference>
<keyword evidence="1" id="KW-0732">Signal</keyword>
<feature type="chain" id="PRO_5002533105" evidence="1">
    <location>
        <begin position="22"/>
        <end position="330"/>
    </location>
</feature>
<proteinExistence type="predicted"/>
<evidence type="ECO:0000256" key="1">
    <source>
        <dbReference type="SAM" id="SignalP"/>
    </source>
</evidence>
<dbReference type="Proteomes" id="UP000034022">
    <property type="component" value="Unassembled WGS sequence"/>
</dbReference>
<dbReference type="SUPFAM" id="SSF53850">
    <property type="entry name" value="Periplasmic binding protein-like II"/>
    <property type="match status" value="1"/>
</dbReference>
<dbReference type="AlphaFoldDB" id="A0A0G0JUE3"/>
<gene>
    <name evidence="2" type="ORF">US91_C0001G0035</name>
</gene>
<dbReference type="InterPro" id="IPR011852">
    <property type="entry name" value="TRAP_TAXI"/>
</dbReference>
<evidence type="ECO:0000313" key="2">
    <source>
        <dbReference type="EMBL" id="KKQ71108.1"/>
    </source>
</evidence>
<feature type="signal peptide" evidence="1">
    <location>
        <begin position="1"/>
        <end position="21"/>
    </location>
</feature>
<dbReference type="Pfam" id="PF16868">
    <property type="entry name" value="NMT1_3"/>
    <property type="match status" value="1"/>
</dbReference>
<keyword evidence="2" id="KW-0675">Receptor</keyword>
<name>A0A0G0JUE3_9BACT</name>
<dbReference type="EMBL" id="LBUU01000001">
    <property type="protein sequence ID" value="KKQ71108.1"/>
    <property type="molecule type" value="Genomic_DNA"/>
</dbReference>
<dbReference type="PANTHER" id="PTHR42941">
    <property type="entry name" value="SLL1037 PROTEIN"/>
    <property type="match status" value="1"/>
</dbReference>